<dbReference type="EMBL" id="BGJZ01000248">
    <property type="protein sequence ID" value="GBH11598.1"/>
    <property type="molecule type" value="Genomic_DNA"/>
</dbReference>
<name>A0A2V0QLT9_PSESF</name>
<sequence length="46" mass="4957">MHPVAQVLYSCLADGPEVYTAQPVWVSPTPSASKPFQAISGESFDF</sequence>
<dbReference type="Proteomes" id="UP000247480">
    <property type="component" value="Unassembled WGS sequence"/>
</dbReference>
<accession>A0A2V0QLT9</accession>
<evidence type="ECO:0000313" key="1">
    <source>
        <dbReference type="EMBL" id="GBH11598.1"/>
    </source>
</evidence>
<organism evidence="1 2">
    <name type="scientific">Pseudomonas syringae pv. actinidiae</name>
    <dbReference type="NCBI Taxonomy" id="103796"/>
    <lineage>
        <taxon>Bacteria</taxon>
        <taxon>Pseudomonadati</taxon>
        <taxon>Pseudomonadota</taxon>
        <taxon>Gammaproteobacteria</taxon>
        <taxon>Pseudomonadales</taxon>
        <taxon>Pseudomonadaceae</taxon>
        <taxon>Pseudomonas</taxon>
        <taxon>Pseudomonas syringae</taxon>
    </lineage>
</organism>
<comment type="caution">
    <text evidence="1">The sequence shown here is derived from an EMBL/GenBank/DDBJ whole genome shotgun (WGS) entry which is preliminary data.</text>
</comment>
<proteinExistence type="predicted"/>
<evidence type="ECO:0000313" key="2">
    <source>
        <dbReference type="Proteomes" id="UP000247480"/>
    </source>
</evidence>
<reference evidence="1 2" key="1">
    <citation type="submission" date="2018-04" db="EMBL/GenBank/DDBJ databases">
        <title>Draft genome sequence of Pseudomonas syringae pv. actinidiae biovar 1 strains isolated from kiwifruit in Kagawa prefecture.</title>
        <authorList>
            <person name="Tabuchi M."/>
            <person name="Saito M."/>
            <person name="Fujiwara S."/>
            <person name="Sasa N."/>
            <person name="Akimitsu K."/>
            <person name="Gomi K."/>
            <person name="Konishi-Sugita S."/>
            <person name="Hamano K."/>
            <person name="Kataoka I."/>
        </authorList>
    </citation>
    <scope>NUCLEOTIDE SEQUENCE [LARGE SCALE GENOMIC DNA]</scope>
    <source>
        <strain evidence="1 2">MAFF212206</strain>
    </source>
</reference>
<dbReference type="AlphaFoldDB" id="A0A2V0QLT9"/>
<gene>
    <name evidence="1" type="ORF">KPSA1_05039</name>
</gene>
<protein>
    <submittedName>
        <fullName evidence="1">Uncharacterized protein</fullName>
    </submittedName>
</protein>